<sequence length="107" mass="11522">MQFTELIAKATRWGQEFDTYRKGGIGMDFRTPITFETGSLDLTGGLSVIHAATSASGATSEDTRGRMKLGLAYGLESGSNLNVGTFYDGIGSDYESRGANLSFDMKF</sequence>
<gene>
    <name evidence="1" type="ORF">OAN307_c12970</name>
</gene>
<dbReference type="KEGG" id="oat:OAN307_c12970"/>
<keyword evidence="2" id="KW-1185">Reference proteome</keyword>
<dbReference type="EMBL" id="CP003740">
    <property type="protein sequence ID" value="AGI66990.1"/>
    <property type="molecule type" value="Genomic_DNA"/>
</dbReference>
<dbReference type="AlphaFoldDB" id="M9RB33"/>
<evidence type="ECO:0000313" key="1">
    <source>
        <dbReference type="EMBL" id="AGI66990.1"/>
    </source>
</evidence>
<dbReference type="Proteomes" id="UP000005307">
    <property type="component" value="Chromosome"/>
</dbReference>
<evidence type="ECO:0000313" key="2">
    <source>
        <dbReference type="Proteomes" id="UP000005307"/>
    </source>
</evidence>
<dbReference type="HOGENOM" id="CLU_2207340_0_0_5"/>
<proteinExistence type="predicted"/>
<evidence type="ECO:0008006" key="3">
    <source>
        <dbReference type="Google" id="ProtNLM"/>
    </source>
</evidence>
<name>M9RB33_9RHOB</name>
<protein>
    <recommendedName>
        <fullName evidence="3">Autotransporter domain-containing protein</fullName>
    </recommendedName>
</protein>
<accession>M9RB33</accession>
<reference evidence="1 2" key="1">
    <citation type="journal article" date="2013" name="PLoS ONE">
        <title>Poles Apart: Arctic and Antarctic Octadecabacter strains Share High Genome Plasticity and a New Type of Xanthorhodopsin.</title>
        <authorList>
            <person name="Vollmers J."/>
            <person name="Voget S."/>
            <person name="Dietrich S."/>
            <person name="Gollnow K."/>
            <person name="Smits M."/>
            <person name="Meyer K."/>
            <person name="Brinkhoff T."/>
            <person name="Simon M."/>
            <person name="Daniel R."/>
        </authorList>
    </citation>
    <scope>NUCLEOTIDE SEQUENCE [LARGE SCALE GENOMIC DNA]</scope>
    <source>
        <strain evidence="1 2">307</strain>
    </source>
</reference>
<dbReference type="STRING" id="391626.OAN307_c12970"/>
<organism evidence="1 2">
    <name type="scientific">Octadecabacter antarcticus 307</name>
    <dbReference type="NCBI Taxonomy" id="391626"/>
    <lineage>
        <taxon>Bacteria</taxon>
        <taxon>Pseudomonadati</taxon>
        <taxon>Pseudomonadota</taxon>
        <taxon>Alphaproteobacteria</taxon>
        <taxon>Rhodobacterales</taxon>
        <taxon>Roseobacteraceae</taxon>
        <taxon>Octadecabacter</taxon>
    </lineage>
</organism>